<keyword evidence="5 6" id="KW-0472">Membrane</keyword>
<comment type="caution">
    <text evidence="9">The sequence shown here is derived from an EMBL/GenBank/DDBJ whole genome shotgun (WGS) entry which is preliminary data.</text>
</comment>
<dbReference type="InterPro" id="IPR025857">
    <property type="entry name" value="MacB_PCD"/>
</dbReference>
<dbReference type="PROSITE" id="PS51257">
    <property type="entry name" value="PROKAR_LIPOPROTEIN"/>
    <property type="match status" value="1"/>
</dbReference>
<evidence type="ECO:0000256" key="5">
    <source>
        <dbReference type="ARBA" id="ARBA00023136"/>
    </source>
</evidence>
<gene>
    <name evidence="9" type="ORF">ES724_09080</name>
</gene>
<evidence type="ECO:0000256" key="4">
    <source>
        <dbReference type="ARBA" id="ARBA00022989"/>
    </source>
</evidence>
<organism evidence="9 10">
    <name type="scientific">Gillisia hiemivivida</name>
    <dbReference type="NCBI Taxonomy" id="291190"/>
    <lineage>
        <taxon>Bacteria</taxon>
        <taxon>Pseudomonadati</taxon>
        <taxon>Bacteroidota</taxon>
        <taxon>Flavobacteriia</taxon>
        <taxon>Flavobacteriales</taxon>
        <taxon>Flavobacteriaceae</taxon>
        <taxon>Gillisia</taxon>
    </lineage>
</organism>
<dbReference type="PANTHER" id="PTHR30572">
    <property type="entry name" value="MEMBRANE COMPONENT OF TRANSPORTER-RELATED"/>
    <property type="match status" value="1"/>
</dbReference>
<feature type="domain" description="ABC3 transporter permease C-terminal" evidence="7">
    <location>
        <begin position="288"/>
        <end position="405"/>
    </location>
</feature>
<feature type="transmembrane region" description="Helical" evidence="6">
    <location>
        <begin position="720"/>
        <end position="739"/>
    </location>
</feature>
<evidence type="ECO:0000256" key="2">
    <source>
        <dbReference type="ARBA" id="ARBA00022475"/>
    </source>
</evidence>
<evidence type="ECO:0000313" key="9">
    <source>
        <dbReference type="EMBL" id="TXD93802.1"/>
    </source>
</evidence>
<evidence type="ECO:0000259" key="8">
    <source>
        <dbReference type="Pfam" id="PF12704"/>
    </source>
</evidence>
<feature type="transmembrane region" description="Helical" evidence="6">
    <location>
        <begin position="375"/>
        <end position="400"/>
    </location>
</feature>
<feature type="transmembrane region" description="Helical" evidence="6">
    <location>
        <begin position="285"/>
        <end position="304"/>
    </location>
</feature>
<evidence type="ECO:0000313" key="10">
    <source>
        <dbReference type="Proteomes" id="UP000321367"/>
    </source>
</evidence>
<keyword evidence="4 6" id="KW-1133">Transmembrane helix</keyword>
<protein>
    <submittedName>
        <fullName evidence="9">FtsX-like permease family protein</fullName>
    </submittedName>
</protein>
<evidence type="ECO:0000256" key="1">
    <source>
        <dbReference type="ARBA" id="ARBA00004651"/>
    </source>
</evidence>
<dbReference type="InterPro" id="IPR050250">
    <property type="entry name" value="Macrolide_Exporter_MacB"/>
</dbReference>
<dbReference type="EMBL" id="VORY01000008">
    <property type="protein sequence ID" value="TXD93802.1"/>
    <property type="molecule type" value="Genomic_DNA"/>
</dbReference>
<feature type="domain" description="ABC3 transporter permease C-terminal" evidence="7">
    <location>
        <begin position="671"/>
        <end position="783"/>
    </location>
</feature>
<accession>A0A5C6ZSK0</accession>
<keyword evidence="2" id="KW-1003">Cell membrane</keyword>
<reference evidence="9 10" key="1">
    <citation type="submission" date="2019-08" db="EMBL/GenBank/DDBJ databases">
        <title>Genome sequence of Gillisia hiemivivida IC154 (type strain).</title>
        <authorList>
            <person name="Bowman J.P."/>
        </authorList>
    </citation>
    <scope>NUCLEOTIDE SEQUENCE [LARGE SCALE GENOMIC DNA]</scope>
    <source>
        <strain evidence="9 10">IC154</strain>
    </source>
</reference>
<sequence length="791" mass="89300">MIRNYIKIAFRNLRRNKLYSFINIGGLSLGLSACILIMFYVSHEYSYDKFHADSERIYQLEGKAEFGDQTIFMQNFSPVVAGDLVEKSPSVEAGLRINSEYKPVIVKTTEGTPQSYSESNFFYTDENFFNFFSFNLIQGNKEMVLKRPFSLVISEEISKKYFGKRDPIGQKLEIIKDSTYQFQITGVVENSPSNSSIKTEFITSIATMEKMKENERNFSSQIFQGGSFATFLKLDNIENVASVSETAQKLSKQASTQSKDEYLLAPLEDKHLKSKFDSGIKYLELFPLIALFILLLALINYMSLTTARSDSRAKEVAVRKVNGANRKNIALQFYAESALYVSISFIIAGILSYSLEKRFFNSLNIEIDGGFFFHPIFLIILGAIYVVSILLAGIYPSFVMSSFNPIENFRKKSQGKFGRNLIRKTCTTVQFTVAVVLIIGGIIIKQQMDYLKTLNTGLDRSEILILPLQKSMGNNSQAFRNEIEKNPGVENTAISNNQIYDGYDIFYASTEKTESLALPLMQVDNRFLNVLDVKWRFKPANEELITAGKKIIINETAIEKFKLSQDPRGEFIELAGSPQEIVGVVKDFNYASLENPIDALGLKVSKRDQFSGTGFLYIKYGNTENLQGLISSLADSYNKYDSETPFDYQFMDDKFNALFKSEERLSRMFSFFIILTIIIAGLGLLGLATFTAQRRVKEIGVRKVLGASVLEITTLLSKDFIKLTALAVLIASPVAWYLANKWLQDFAYQTEIEWQVFLLSGVFAVSLALVIVCFQAIKAAIANPVKNLRTE</sequence>
<feature type="transmembrane region" description="Helical" evidence="6">
    <location>
        <begin position="421"/>
        <end position="444"/>
    </location>
</feature>
<feature type="transmembrane region" description="Helical" evidence="6">
    <location>
        <begin position="668"/>
        <end position="692"/>
    </location>
</feature>
<dbReference type="InterPro" id="IPR003838">
    <property type="entry name" value="ABC3_permease_C"/>
</dbReference>
<dbReference type="Proteomes" id="UP000321367">
    <property type="component" value="Unassembled WGS sequence"/>
</dbReference>
<feature type="domain" description="MacB-like periplasmic core" evidence="8">
    <location>
        <begin position="20"/>
        <end position="248"/>
    </location>
</feature>
<dbReference type="PANTHER" id="PTHR30572:SF18">
    <property type="entry name" value="ABC-TYPE MACROLIDE FAMILY EXPORT SYSTEM PERMEASE COMPONENT 2"/>
    <property type="match status" value="1"/>
</dbReference>
<feature type="transmembrane region" description="Helical" evidence="6">
    <location>
        <begin position="21"/>
        <end position="41"/>
    </location>
</feature>
<keyword evidence="10" id="KW-1185">Reference proteome</keyword>
<evidence type="ECO:0000259" key="7">
    <source>
        <dbReference type="Pfam" id="PF02687"/>
    </source>
</evidence>
<feature type="transmembrane region" description="Helical" evidence="6">
    <location>
        <begin position="333"/>
        <end position="355"/>
    </location>
</feature>
<dbReference type="Pfam" id="PF12704">
    <property type="entry name" value="MacB_PCD"/>
    <property type="match status" value="1"/>
</dbReference>
<name>A0A5C6ZSK0_9FLAO</name>
<evidence type="ECO:0000256" key="3">
    <source>
        <dbReference type="ARBA" id="ARBA00022692"/>
    </source>
</evidence>
<dbReference type="GO" id="GO:0022857">
    <property type="term" value="F:transmembrane transporter activity"/>
    <property type="evidence" value="ECO:0007669"/>
    <property type="project" value="TreeGrafter"/>
</dbReference>
<dbReference type="RefSeq" id="WP_146932290.1">
    <property type="nucleotide sequence ID" value="NZ_CBCSHZ010000008.1"/>
</dbReference>
<evidence type="ECO:0000256" key="6">
    <source>
        <dbReference type="SAM" id="Phobius"/>
    </source>
</evidence>
<dbReference type="GO" id="GO:0005886">
    <property type="term" value="C:plasma membrane"/>
    <property type="evidence" value="ECO:0007669"/>
    <property type="project" value="UniProtKB-SubCell"/>
</dbReference>
<proteinExistence type="predicted"/>
<keyword evidence="3 6" id="KW-0812">Transmembrane</keyword>
<feature type="transmembrane region" description="Helical" evidence="6">
    <location>
        <begin position="754"/>
        <end position="777"/>
    </location>
</feature>
<dbReference type="Pfam" id="PF02687">
    <property type="entry name" value="FtsX"/>
    <property type="match status" value="2"/>
</dbReference>
<dbReference type="AlphaFoldDB" id="A0A5C6ZSK0"/>
<dbReference type="OrthoDB" id="5933722at2"/>
<comment type="subcellular location">
    <subcellularLocation>
        <location evidence="1">Cell membrane</location>
        <topology evidence="1">Multi-pass membrane protein</topology>
    </subcellularLocation>
</comment>